<evidence type="ECO:0008006" key="3">
    <source>
        <dbReference type="Google" id="ProtNLM"/>
    </source>
</evidence>
<organism evidence="1 2">
    <name type="scientific">Desulfuromonas soudanensis</name>
    <dbReference type="NCBI Taxonomy" id="1603606"/>
    <lineage>
        <taxon>Bacteria</taxon>
        <taxon>Pseudomonadati</taxon>
        <taxon>Thermodesulfobacteriota</taxon>
        <taxon>Desulfuromonadia</taxon>
        <taxon>Desulfuromonadales</taxon>
        <taxon>Desulfuromonadaceae</taxon>
        <taxon>Desulfuromonas</taxon>
    </lineage>
</organism>
<dbReference type="KEGG" id="des:DSOUD_3203"/>
<accession>A0A0M4D558</accession>
<protein>
    <recommendedName>
        <fullName evidence="3">Lipoprotein</fullName>
    </recommendedName>
</protein>
<dbReference type="PROSITE" id="PS51257">
    <property type="entry name" value="PROKAR_LIPOPROTEIN"/>
    <property type="match status" value="1"/>
</dbReference>
<dbReference type="PATRIC" id="fig|1603606.3.peg.3449"/>
<gene>
    <name evidence="1" type="ORF">DSOUD_3203</name>
</gene>
<sequence length="270" mass="30228">MMSRRLCVALALLLLAGCGQSYYKIPKEEFRQTVRTLGVLPLLVDENSTIIHPERQGIVDLLRKENAGKEIPLVAMLREEKAYFDVRAIAGDPAALFPLLVSGSSLRGNGADIVRRYRFNPAGVSEIAARERVDGILVVIMNGVERPEKRWDRDSSSMSYLETVYNDILVYAAVLLPTGVVAWEYPVNGGGKFLNLQYPDFDGAFFNRTENVQVRPISLAGLGRTLSERERGLFREEDLPRRYKELFEHFTQVLKPGLLSRLGNGDGAAR</sequence>
<proteinExistence type="predicted"/>
<dbReference type="EMBL" id="CP010802">
    <property type="protein sequence ID" value="ALC17926.1"/>
    <property type="molecule type" value="Genomic_DNA"/>
</dbReference>
<dbReference type="Proteomes" id="UP000057158">
    <property type="component" value="Chromosome"/>
</dbReference>
<keyword evidence="2" id="KW-1185">Reference proteome</keyword>
<evidence type="ECO:0000313" key="1">
    <source>
        <dbReference type="EMBL" id="ALC17926.1"/>
    </source>
</evidence>
<evidence type="ECO:0000313" key="2">
    <source>
        <dbReference type="Proteomes" id="UP000057158"/>
    </source>
</evidence>
<reference evidence="1 2" key="1">
    <citation type="submission" date="2015-07" db="EMBL/GenBank/DDBJ databases">
        <title>Isolation and Genomic Characterization of a Novel Halophilic Metal-Reducing Deltaproteobacterium from the Deep Subsurface.</title>
        <authorList>
            <person name="Badalamenti J.P."/>
            <person name="Summers Z.M."/>
            <person name="Gralnick J.A."/>
            <person name="Bond D.R."/>
        </authorList>
    </citation>
    <scope>NUCLEOTIDE SEQUENCE [LARGE SCALE GENOMIC DNA]</scope>
    <source>
        <strain evidence="1 2">WTL</strain>
    </source>
</reference>
<name>A0A0M4D558_9BACT</name>
<dbReference type="AlphaFoldDB" id="A0A0M4D558"/>
<dbReference type="STRING" id="1603606.DSOUD_3203"/>